<dbReference type="PATRIC" id="fig|1653334.4.peg.1148"/>
<dbReference type="InterPro" id="IPR017804">
    <property type="entry name" value="MeTrfase_EgtD-like"/>
</dbReference>
<sequence length="324" mass="35439">MDRISGMNETVTQNTELLREALAGLRATPKELQPKWFYDSRGSTLFEEITALPEYYVTRTERAVLRDNVGMIADYVPEGTALVELGSGASTKTRILLDALDAVGTYVPVDISEDFLRSVAQDIDRSYPGLEVVPLAGDLMEDLTLPGIVAGRPIVGFFPGSTLGNLEPPEARALLRRVRGWPGIAGLILGIDLVKDSRVLERAYDDAQGVTAAFNRNILARLNREAGGAFDPDSFGHEARWNAEKSRIEMHLVSRTDQDVPLGPETVSFKAGESIHTENSHKYTRESLTEMAAASGWTVAEFLTDDDGWFAVAVLRPDDVSITG</sequence>
<dbReference type="Pfam" id="PF10017">
    <property type="entry name" value="Methyltransf_33"/>
    <property type="match status" value="1"/>
</dbReference>
<dbReference type="NCBIfam" id="TIGR03438">
    <property type="entry name" value="egtD_ergothio"/>
    <property type="match status" value="1"/>
</dbReference>
<dbReference type="EMBL" id="LJSX01000035">
    <property type="protein sequence ID" value="KPQ09109.1"/>
    <property type="molecule type" value="Genomic_DNA"/>
</dbReference>
<reference evidence="5 7" key="2">
    <citation type="submission" date="2016-08" db="EMBL/GenBank/DDBJ databases">
        <authorList>
            <person name="Varghese N."/>
            <person name="Submissions Spin"/>
        </authorList>
    </citation>
    <scope>NUCLEOTIDE SEQUENCE [LARGE SCALE GENOMIC DNA]</scope>
    <source>
        <strain evidence="5 7">HL-109</strain>
    </source>
</reference>
<gene>
    <name evidence="4" type="primary">egtD</name>
    <name evidence="5" type="ORF">GA0071312_2579</name>
    <name evidence="4" type="ORF">HLUCCO17_16340</name>
</gene>
<dbReference type="PANTHER" id="PTHR43397">
    <property type="entry name" value="ERGOTHIONEINE BIOSYNTHESIS PROTEIN 1"/>
    <property type="match status" value="1"/>
</dbReference>
<evidence type="ECO:0000256" key="2">
    <source>
        <dbReference type="ARBA" id="ARBA00022679"/>
    </source>
</evidence>
<dbReference type="Gene3D" id="3.40.50.150">
    <property type="entry name" value="Vaccinia Virus protein VP39"/>
    <property type="match status" value="1"/>
</dbReference>
<dbReference type="AlphaFoldDB" id="A0A0P7X360"/>
<dbReference type="PIRSF" id="PIRSF018005">
    <property type="entry name" value="UCP018005"/>
    <property type="match status" value="1"/>
</dbReference>
<dbReference type="InterPro" id="IPR019257">
    <property type="entry name" value="MeTrfase_dom"/>
</dbReference>
<dbReference type="STRING" id="1653334.GA0071312_2579"/>
<dbReference type="InterPro" id="IPR051128">
    <property type="entry name" value="EgtD_Methyltrsf_superfamily"/>
</dbReference>
<dbReference type="InterPro" id="IPR035094">
    <property type="entry name" value="EgtD"/>
</dbReference>
<dbReference type="PANTHER" id="PTHR43397:SF1">
    <property type="entry name" value="ERGOTHIONEINE BIOSYNTHESIS PROTEIN 1"/>
    <property type="match status" value="1"/>
</dbReference>
<organism evidence="4 6">
    <name type="scientific">Saliniramus fredricksonii</name>
    <dbReference type="NCBI Taxonomy" id="1653334"/>
    <lineage>
        <taxon>Bacteria</taxon>
        <taxon>Pseudomonadati</taxon>
        <taxon>Pseudomonadota</taxon>
        <taxon>Alphaproteobacteria</taxon>
        <taxon>Hyphomicrobiales</taxon>
        <taxon>Salinarimonadaceae</taxon>
        <taxon>Saliniramus</taxon>
    </lineage>
</organism>
<evidence type="ECO:0000313" key="5">
    <source>
        <dbReference type="EMBL" id="SCC81624.1"/>
    </source>
</evidence>
<keyword evidence="7" id="KW-1185">Reference proteome</keyword>
<dbReference type="EMBL" id="FMBM01000002">
    <property type="protein sequence ID" value="SCC81624.1"/>
    <property type="molecule type" value="Genomic_DNA"/>
</dbReference>
<dbReference type="Proteomes" id="UP000182800">
    <property type="component" value="Unassembled WGS sequence"/>
</dbReference>
<accession>A0A0P7X360</accession>
<dbReference type="SUPFAM" id="SSF53335">
    <property type="entry name" value="S-adenosyl-L-methionine-dependent methyltransferases"/>
    <property type="match status" value="1"/>
</dbReference>
<dbReference type="GO" id="GO:0032259">
    <property type="term" value="P:methylation"/>
    <property type="evidence" value="ECO:0007669"/>
    <property type="project" value="UniProtKB-KW"/>
</dbReference>
<reference evidence="4 6" key="1">
    <citation type="submission" date="2015-09" db="EMBL/GenBank/DDBJ databases">
        <title>Identification and resolution of microdiversity through metagenomic sequencing of parallel consortia.</title>
        <authorList>
            <person name="Nelson W.C."/>
            <person name="Romine M.F."/>
            <person name="Lindemann S.R."/>
        </authorList>
    </citation>
    <scope>NUCLEOTIDE SEQUENCE [LARGE SCALE GENOMIC DNA]</scope>
    <source>
        <strain evidence="4">HL-109</strain>
    </source>
</reference>
<keyword evidence="1 4" id="KW-0489">Methyltransferase</keyword>
<dbReference type="Proteomes" id="UP000050497">
    <property type="component" value="Unassembled WGS sequence"/>
</dbReference>
<evidence type="ECO:0000313" key="7">
    <source>
        <dbReference type="Proteomes" id="UP000182800"/>
    </source>
</evidence>
<proteinExistence type="predicted"/>
<comment type="caution">
    <text evidence="4">The sequence shown here is derived from an EMBL/GenBank/DDBJ whole genome shotgun (WGS) entry which is preliminary data.</text>
</comment>
<evidence type="ECO:0000313" key="4">
    <source>
        <dbReference type="EMBL" id="KPQ09109.1"/>
    </source>
</evidence>
<evidence type="ECO:0000313" key="6">
    <source>
        <dbReference type="Proteomes" id="UP000050497"/>
    </source>
</evidence>
<evidence type="ECO:0000259" key="3">
    <source>
        <dbReference type="Pfam" id="PF10017"/>
    </source>
</evidence>
<feature type="domain" description="Histidine-specific methyltransferase SAM-dependent" evidence="3">
    <location>
        <begin position="19"/>
        <end position="316"/>
    </location>
</feature>
<dbReference type="EC" id="2.1.1.44" evidence="4"/>
<dbReference type="InterPro" id="IPR029063">
    <property type="entry name" value="SAM-dependent_MTases_sf"/>
</dbReference>
<keyword evidence="2 4" id="KW-0808">Transferase</keyword>
<evidence type="ECO:0000256" key="1">
    <source>
        <dbReference type="ARBA" id="ARBA00022603"/>
    </source>
</evidence>
<protein>
    <submittedName>
        <fullName evidence="4">Dimethylhistidine N-methyltransferase</fullName>
        <ecNumber evidence="4">2.1.1.44</ecNumber>
    </submittedName>
</protein>
<dbReference type="GO" id="GO:0052706">
    <property type="term" value="F:L-histidine N(alpha)-methyltransferase activity"/>
    <property type="evidence" value="ECO:0007669"/>
    <property type="project" value="UniProtKB-EC"/>
</dbReference>
<name>A0A0P7X360_9HYPH</name>